<sequence length="186" mass="21260">MKLAEKIKQLRNQKGFSQDDLAQQSGLSLRTIQRIEQDETIPRGHTLKQIASALAVEVDTFTLNADKEEDGNANVFNLLALSFIIFPLLGLLLPLLIFIVKKDRTAYEDETAKRVVNFQGTWSLLVFLLYSCATVFKLLHMGYFPYLLYCIGLLYIGNLIFILINIVRTTQFKTVFYQPAIAFFKL</sequence>
<keyword evidence="3 6" id="KW-1133">Transmembrane helix</keyword>
<dbReference type="GO" id="GO:0003700">
    <property type="term" value="F:DNA-binding transcription factor activity"/>
    <property type="evidence" value="ECO:0007669"/>
    <property type="project" value="TreeGrafter"/>
</dbReference>
<dbReference type="Pfam" id="PF09685">
    <property type="entry name" value="MamF_MmsF"/>
    <property type="match status" value="1"/>
</dbReference>
<evidence type="ECO:0000256" key="2">
    <source>
        <dbReference type="ARBA" id="ARBA00022692"/>
    </source>
</evidence>
<evidence type="ECO:0000313" key="9">
    <source>
        <dbReference type="Proteomes" id="UP000199572"/>
    </source>
</evidence>
<dbReference type="InterPro" id="IPR001387">
    <property type="entry name" value="Cro/C1-type_HTH"/>
</dbReference>
<keyword evidence="9" id="KW-1185">Reference proteome</keyword>
<protein>
    <recommendedName>
        <fullName evidence="7">HTH cro/C1-type domain-containing protein</fullName>
    </recommendedName>
</protein>
<reference evidence="8 9" key="1">
    <citation type="submission" date="2016-10" db="EMBL/GenBank/DDBJ databases">
        <authorList>
            <person name="de Groot N.N."/>
        </authorList>
    </citation>
    <scope>NUCLEOTIDE SEQUENCE [LARGE SCALE GENOMIC DNA]</scope>
    <source>
        <strain evidence="8 9">DSM 18610</strain>
    </source>
</reference>
<dbReference type="STRING" id="390241.SAMN04488023_114116"/>
<dbReference type="CDD" id="cd00093">
    <property type="entry name" value="HTH_XRE"/>
    <property type="match status" value="1"/>
</dbReference>
<dbReference type="Gene3D" id="1.10.260.40">
    <property type="entry name" value="lambda repressor-like DNA-binding domains"/>
    <property type="match status" value="1"/>
</dbReference>
<comment type="subcellular location">
    <subcellularLocation>
        <location evidence="1">Membrane</location>
        <topology evidence="1">Multi-pass membrane protein</topology>
    </subcellularLocation>
</comment>
<evidence type="ECO:0000259" key="7">
    <source>
        <dbReference type="PROSITE" id="PS50943"/>
    </source>
</evidence>
<dbReference type="InterPro" id="IPR010982">
    <property type="entry name" value="Lambda_DNA-bd_dom_sf"/>
</dbReference>
<dbReference type="PANTHER" id="PTHR46797:SF1">
    <property type="entry name" value="METHYLPHOSPHONATE SYNTHASE"/>
    <property type="match status" value="1"/>
</dbReference>
<evidence type="ECO:0000256" key="6">
    <source>
        <dbReference type="SAM" id="Phobius"/>
    </source>
</evidence>
<dbReference type="InterPro" id="IPR050807">
    <property type="entry name" value="TransReg_Diox_bact_type"/>
</dbReference>
<dbReference type="PANTHER" id="PTHR46797">
    <property type="entry name" value="HTH-TYPE TRANSCRIPTIONAL REGULATOR"/>
    <property type="match status" value="1"/>
</dbReference>
<dbReference type="SUPFAM" id="SSF47413">
    <property type="entry name" value="lambda repressor-like DNA-binding domains"/>
    <property type="match status" value="1"/>
</dbReference>
<feature type="domain" description="HTH cro/C1-type" evidence="7">
    <location>
        <begin position="7"/>
        <end position="61"/>
    </location>
</feature>
<feature type="transmembrane region" description="Helical" evidence="6">
    <location>
        <begin position="146"/>
        <end position="167"/>
    </location>
</feature>
<feature type="transmembrane region" description="Helical" evidence="6">
    <location>
        <begin position="78"/>
        <end position="100"/>
    </location>
</feature>
<dbReference type="RefSeq" id="WP_175474557.1">
    <property type="nucleotide sequence ID" value="NZ_FOGG01000014.1"/>
</dbReference>
<proteinExistence type="predicted"/>
<evidence type="ECO:0000256" key="1">
    <source>
        <dbReference type="ARBA" id="ARBA00004141"/>
    </source>
</evidence>
<dbReference type="GO" id="GO:0005829">
    <property type="term" value="C:cytosol"/>
    <property type="evidence" value="ECO:0007669"/>
    <property type="project" value="TreeGrafter"/>
</dbReference>
<dbReference type="Proteomes" id="UP000199572">
    <property type="component" value="Unassembled WGS sequence"/>
</dbReference>
<keyword evidence="4" id="KW-0238">DNA-binding</keyword>
<dbReference type="Pfam" id="PF01381">
    <property type="entry name" value="HTH_3"/>
    <property type="match status" value="1"/>
</dbReference>
<dbReference type="InterPro" id="IPR019109">
    <property type="entry name" value="MamF_MmsF"/>
</dbReference>
<dbReference type="EMBL" id="FOGG01000014">
    <property type="protein sequence ID" value="SER71994.1"/>
    <property type="molecule type" value="Genomic_DNA"/>
</dbReference>
<evidence type="ECO:0000313" key="8">
    <source>
        <dbReference type="EMBL" id="SER71994.1"/>
    </source>
</evidence>
<keyword evidence="2 6" id="KW-0812">Transmembrane</keyword>
<dbReference type="SMART" id="SM00530">
    <property type="entry name" value="HTH_XRE"/>
    <property type="match status" value="1"/>
</dbReference>
<evidence type="ECO:0000256" key="5">
    <source>
        <dbReference type="ARBA" id="ARBA00023136"/>
    </source>
</evidence>
<accession>A0A1H9RH28</accession>
<keyword evidence="5 6" id="KW-0472">Membrane</keyword>
<gene>
    <name evidence="8" type="ORF">SAMN04488023_114116</name>
</gene>
<evidence type="ECO:0000256" key="3">
    <source>
        <dbReference type="ARBA" id="ARBA00022989"/>
    </source>
</evidence>
<feature type="transmembrane region" description="Helical" evidence="6">
    <location>
        <begin position="121"/>
        <end position="140"/>
    </location>
</feature>
<dbReference type="PROSITE" id="PS50943">
    <property type="entry name" value="HTH_CROC1"/>
    <property type="match status" value="1"/>
</dbReference>
<evidence type="ECO:0000256" key="4">
    <source>
        <dbReference type="ARBA" id="ARBA00023125"/>
    </source>
</evidence>
<name>A0A1H9RH28_9SPHI</name>
<dbReference type="AlphaFoldDB" id="A0A1H9RH28"/>
<dbReference type="GO" id="GO:0003677">
    <property type="term" value="F:DNA binding"/>
    <property type="evidence" value="ECO:0007669"/>
    <property type="project" value="UniProtKB-KW"/>
</dbReference>
<organism evidence="8 9">
    <name type="scientific">Pedobacter rhizosphaerae</name>
    <dbReference type="NCBI Taxonomy" id="390241"/>
    <lineage>
        <taxon>Bacteria</taxon>
        <taxon>Pseudomonadati</taxon>
        <taxon>Bacteroidota</taxon>
        <taxon>Sphingobacteriia</taxon>
        <taxon>Sphingobacteriales</taxon>
        <taxon>Sphingobacteriaceae</taxon>
        <taxon>Pedobacter</taxon>
    </lineage>
</organism>